<feature type="transmembrane region" description="Helical" evidence="2">
    <location>
        <begin position="104"/>
        <end position="128"/>
    </location>
</feature>
<reference evidence="3 4" key="1">
    <citation type="submission" date="2024-06" db="EMBL/GenBank/DDBJ databases">
        <title>The Natural Products Discovery Center: Release of the First 8490 Sequenced Strains for Exploring Actinobacteria Biosynthetic Diversity.</title>
        <authorList>
            <person name="Kalkreuter E."/>
            <person name="Kautsar S.A."/>
            <person name="Yang D."/>
            <person name="Bader C.D."/>
            <person name="Teijaro C.N."/>
            <person name="Fluegel L."/>
            <person name="Davis C.M."/>
            <person name="Simpson J.R."/>
            <person name="Lauterbach L."/>
            <person name="Steele A.D."/>
            <person name="Gui C."/>
            <person name="Meng S."/>
            <person name="Li G."/>
            <person name="Viehrig K."/>
            <person name="Ye F."/>
            <person name="Su P."/>
            <person name="Kiefer A.F."/>
            <person name="Nichols A."/>
            <person name="Cepeda A.J."/>
            <person name="Yan W."/>
            <person name="Fan B."/>
            <person name="Jiang Y."/>
            <person name="Adhikari A."/>
            <person name="Zheng C.-J."/>
            <person name="Schuster L."/>
            <person name="Cowan T.M."/>
            <person name="Smanski M.J."/>
            <person name="Chevrette M.G."/>
            <person name="De Carvalho L.P.S."/>
            <person name="Shen B."/>
        </authorList>
    </citation>
    <scope>NUCLEOTIDE SEQUENCE [LARGE SCALE GENOMIC DNA]</scope>
    <source>
        <strain evidence="3 4">NPDC050403</strain>
    </source>
</reference>
<feature type="transmembrane region" description="Helical" evidence="2">
    <location>
        <begin position="140"/>
        <end position="167"/>
    </location>
</feature>
<accession>A0ABV3G3L9</accession>
<dbReference type="EMBL" id="JBFAKC010000018">
    <property type="protein sequence ID" value="MEV0712040.1"/>
    <property type="molecule type" value="Genomic_DNA"/>
</dbReference>
<feature type="compositionally biased region" description="Pro residues" evidence="1">
    <location>
        <begin position="18"/>
        <end position="28"/>
    </location>
</feature>
<evidence type="ECO:0000256" key="1">
    <source>
        <dbReference type="SAM" id="MobiDB-lite"/>
    </source>
</evidence>
<evidence type="ECO:0000313" key="4">
    <source>
        <dbReference type="Proteomes" id="UP001551695"/>
    </source>
</evidence>
<evidence type="ECO:0000313" key="3">
    <source>
        <dbReference type="EMBL" id="MEV0712040.1"/>
    </source>
</evidence>
<dbReference type="RefSeq" id="WP_355084340.1">
    <property type="nucleotide sequence ID" value="NZ_JBEXKW010000008.1"/>
</dbReference>
<sequence length="170" mass="17761">MNVSYQYPPQSTYRSPQDQPPRWSPPPRARGAGVLGTALTMIVALLITPVGIGLFADGSRSTDRWETFSDSGDRLGPNVQIVGGAILLLLVAALAAYAPTGTVVAGWVWGLIPGAVALLFPGNALRAIRDIPALPIETRLALSVWATDGGLLLIGALLLGAGLASALRRR</sequence>
<dbReference type="Proteomes" id="UP001551695">
    <property type="component" value="Unassembled WGS sequence"/>
</dbReference>
<feature type="compositionally biased region" description="Polar residues" evidence="1">
    <location>
        <begin position="1"/>
        <end position="13"/>
    </location>
</feature>
<keyword evidence="2" id="KW-1133">Transmembrane helix</keyword>
<name>A0ABV3G3L9_9NOCA</name>
<protein>
    <submittedName>
        <fullName evidence="3">Uncharacterized protein</fullName>
    </submittedName>
</protein>
<organism evidence="3 4">
    <name type="scientific">Nocardia aurea</name>
    <dbReference type="NCBI Taxonomy" id="2144174"/>
    <lineage>
        <taxon>Bacteria</taxon>
        <taxon>Bacillati</taxon>
        <taxon>Actinomycetota</taxon>
        <taxon>Actinomycetes</taxon>
        <taxon>Mycobacteriales</taxon>
        <taxon>Nocardiaceae</taxon>
        <taxon>Nocardia</taxon>
    </lineage>
</organism>
<proteinExistence type="predicted"/>
<keyword evidence="2" id="KW-0472">Membrane</keyword>
<keyword evidence="2" id="KW-0812">Transmembrane</keyword>
<feature type="transmembrane region" description="Helical" evidence="2">
    <location>
        <begin position="77"/>
        <end position="98"/>
    </location>
</feature>
<keyword evidence="4" id="KW-1185">Reference proteome</keyword>
<feature type="region of interest" description="Disordered" evidence="1">
    <location>
        <begin position="1"/>
        <end position="29"/>
    </location>
</feature>
<gene>
    <name evidence="3" type="ORF">AB0I48_31215</name>
</gene>
<comment type="caution">
    <text evidence="3">The sequence shown here is derived from an EMBL/GenBank/DDBJ whole genome shotgun (WGS) entry which is preliminary data.</text>
</comment>
<evidence type="ECO:0000256" key="2">
    <source>
        <dbReference type="SAM" id="Phobius"/>
    </source>
</evidence>
<feature type="transmembrane region" description="Helical" evidence="2">
    <location>
        <begin position="32"/>
        <end position="56"/>
    </location>
</feature>